<evidence type="ECO:0000313" key="3">
    <source>
        <dbReference type="Proteomes" id="UP000663069"/>
    </source>
</evidence>
<keyword evidence="3" id="KW-1185">Reference proteome</keyword>
<feature type="chain" id="PRO_5046012383" description="Lipoprotein" evidence="1">
    <location>
        <begin position="19"/>
        <end position="155"/>
    </location>
</feature>
<accession>A0ABX6UZ83</accession>
<gene>
    <name evidence="2" type="ORF">IHV77_04660</name>
</gene>
<dbReference type="EMBL" id="CP063056">
    <property type="protein sequence ID" value="QPB43388.1"/>
    <property type="molecule type" value="Genomic_DNA"/>
</dbReference>
<dbReference type="PROSITE" id="PS51257">
    <property type="entry name" value="PROKAR_LIPOPROTEIN"/>
    <property type="match status" value="1"/>
</dbReference>
<reference evidence="2 3" key="1">
    <citation type="submission" date="2020-10" db="EMBL/GenBank/DDBJ databases">
        <title>Genome Sequencing of Rodentibacter spp. strain DSM111151.</title>
        <authorList>
            <person name="Benga L."/>
            <person name="Lautwein T."/>
        </authorList>
    </citation>
    <scope>NUCLEOTIDE SEQUENCE [LARGE SCALE GENOMIC DNA]</scope>
    <source>
        <strain evidence="2 3">DSM 111151</strain>
    </source>
</reference>
<evidence type="ECO:0000313" key="2">
    <source>
        <dbReference type="EMBL" id="QPB43388.1"/>
    </source>
</evidence>
<name>A0ABX6UZ83_9PAST</name>
<keyword evidence="1" id="KW-0732">Signal</keyword>
<evidence type="ECO:0008006" key="4">
    <source>
        <dbReference type="Google" id="ProtNLM"/>
    </source>
</evidence>
<feature type="signal peptide" evidence="1">
    <location>
        <begin position="1"/>
        <end position="18"/>
    </location>
</feature>
<proteinExistence type="predicted"/>
<evidence type="ECO:0000256" key="1">
    <source>
        <dbReference type="SAM" id="SignalP"/>
    </source>
</evidence>
<protein>
    <recommendedName>
        <fullName evidence="4">Lipoprotein</fullName>
    </recommendedName>
</protein>
<organism evidence="2 3">
    <name type="scientific">Rodentibacter haemolyticus</name>
    <dbReference type="NCBI Taxonomy" id="2778911"/>
    <lineage>
        <taxon>Bacteria</taxon>
        <taxon>Pseudomonadati</taxon>
        <taxon>Pseudomonadota</taxon>
        <taxon>Gammaproteobacteria</taxon>
        <taxon>Pasteurellales</taxon>
        <taxon>Pasteurellaceae</taxon>
        <taxon>Rodentibacter</taxon>
    </lineage>
</organism>
<dbReference type="RefSeq" id="WP_194812948.1">
    <property type="nucleotide sequence ID" value="NZ_CP063056.1"/>
</dbReference>
<sequence>MNKFKLTLLMAILSTLLACTPTQKITKPTTKIGYLKENISQADLSNPALYKRYYYTCYNAETGSETYLSSYFPLSKESRLPHNFGIYVLAYGGKAEPFDHIENRQLNARGTRFEVIYRSYQPIQGTYIDLVASQHKSVYYKNRQDVRTKWLECRE</sequence>
<dbReference type="Proteomes" id="UP000663069">
    <property type="component" value="Chromosome"/>
</dbReference>